<evidence type="ECO:0000256" key="11">
    <source>
        <dbReference type="ARBA" id="ARBA00031642"/>
    </source>
</evidence>
<evidence type="ECO:0000256" key="8">
    <source>
        <dbReference type="ARBA" id="ARBA00022801"/>
    </source>
</evidence>
<evidence type="ECO:0000256" key="15">
    <source>
        <dbReference type="ARBA" id="ARBA00043832"/>
    </source>
</evidence>
<dbReference type="SUPFAM" id="SSF53254">
    <property type="entry name" value="Phosphoglycerate mutase-like"/>
    <property type="match status" value="1"/>
</dbReference>
<sequence length="492" mass="56162">MLRNRYFFVLPFYKFDSQPKLKLVKAMKVLLLTVLALLLSLNLAKCQSYDSGHRHNTDDPFSYFGSKTTYDAVSAKQDFTQPNCNPAQLWLLSRHGTRNPANAIIDKIAKLNEYKYKITENSSLSKDEIEAIHTWQLNLTQTDSNELNSQGVEDMSSLGLRLQQSYAEIFNEPYNSGNFEVLSSPKSRCVNSAYNFLKSAFNINITNIPIISGDDIKLNMSKFRSSRDEDDTIGGSNMDERYGYLEELRKFQHGEEMQRVLLGVSKTMGLNYTLSLDTVLVMYESCRYEKSWHVRSHPAWCAVFSQDDLDVLEYREDLHYYYSTGYGDSFNERLGCPVIKDLVAKFRYKSRTRLGPKGVFYFAHSSNILGAIVRLGFARDLWNLTSDNYDKLRGRQWRTSYLSPFASNLMVVLYECLDGYKVTFYVNGNPAVVEQYGCTLCPWQVISNMLDPIVSSPSCTFQETSRAVSAVIPKVIAVIVAPVIVLVRSLFL</sequence>
<evidence type="ECO:0000256" key="10">
    <source>
        <dbReference type="ARBA" id="ARBA00023180"/>
    </source>
</evidence>
<dbReference type="GO" id="GO:0005886">
    <property type="term" value="C:plasma membrane"/>
    <property type="evidence" value="ECO:0007669"/>
    <property type="project" value="UniProtKB-SubCell"/>
</dbReference>
<evidence type="ECO:0000256" key="3">
    <source>
        <dbReference type="ARBA" id="ARBA00012976"/>
    </source>
</evidence>
<gene>
    <name evidence="17" type="ORF">CINCED_3A012442</name>
</gene>
<keyword evidence="10" id="KW-0325">Glycoprotein</keyword>
<evidence type="ECO:0000313" key="17">
    <source>
        <dbReference type="EMBL" id="VVC24780.1"/>
    </source>
</evidence>
<dbReference type="InterPro" id="IPR029033">
    <property type="entry name" value="His_PPase_superfam"/>
</dbReference>
<dbReference type="EMBL" id="CABPRJ010000005">
    <property type="protein sequence ID" value="VVC24780.1"/>
    <property type="molecule type" value="Genomic_DNA"/>
</dbReference>
<keyword evidence="6" id="KW-1003">Cell membrane</keyword>
<organism evidence="17 18">
    <name type="scientific">Cinara cedri</name>
    <dbReference type="NCBI Taxonomy" id="506608"/>
    <lineage>
        <taxon>Eukaryota</taxon>
        <taxon>Metazoa</taxon>
        <taxon>Ecdysozoa</taxon>
        <taxon>Arthropoda</taxon>
        <taxon>Hexapoda</taxon>
        <taxon>Insecta</taxon>
        <taxon>Pterygota</taxon>
        <taxon>Neoptera</taxon>
        <taxon>Paraneoptera</taxon>
        <taxon>Hemiptera</taxon>
        <taxon>Sternorrhyncha</taxon>
        <taxon>Aphidomorpha</taxon>
        <taxon>Aphidoidea</taxon>
        <taxon>Aphididae</taxon>
        <taxon>Lachninae</taxon>
        <taxon>Cinara</taxon>
    </lineage>
</organism>
<dbReference type="Gene3D" id="3.40.50.1240">
    <property type="entry name" value="Phosphoglycerate mutase-like"/>
    <property type="match status" value="1"/>
</dbReference>
<dbReference type="PIRSF" id="PIRSF000894">
    <property type="entry name" value="Acid_phosphatase"/>
    <property type="match status" value="1"/>
</dbReference>
<protein>
    <recommendedName>
        <fullName evidence="5">Multiple inositol polyphosphate phosphatase 1</fullName>
        <ecNumber evidence="4">3.1.3.62</ecNumber>
        <ecNumber evidence="3">3.1.3.80</ecNumber>
    </recommendedName>
    <alternativeName>
        <fullName evidence="11">2,3-bisphosphoglycerate 3-phosphatase</fullName>
    </alternativeName>
</protein>
<dbReference type="GO" id="GO:0003993">
    <property type="term" value="F:acid phosphatase activity"/>
    <property type="evidence" value="ECO:0007669"/>
    <property type="project" value="TreeGrafter"/>
</dbReference>
<comment type="subcellular location">
    <subcellularLocation>
        <location evidence="1">Cell membrane</location>
    </subcellularLocation>
</comment>
<dbReference type="PANTHER" id="PTHR20963">
    <property type="entry name" value="MULTIPLE INOSITOL POLYPHOSPHATE PHOSPHATASE-RELATED"/>
    <property type="match status" value="1"/>
</dbReference>
<comment type="similarity">
    <text evidence="2">Belongs to the histidine acid phosphatase family. MINPP1 subfamily.</text>
</comment>
<evidence type="ECO:0000256" key="4">
    <source>
        <dbReference type="ARBA" id="ARBA00013040"/>
    </source>
</evidence>
<name>A0A5E4M1B9_9HEMI</name>
<keyword evidence="8" id="KW-0378">Hydrolase</keyword>
<evidence type="ECO:0000256" key="6">
    <source>
        <dbReference type="ARBA" id="ARBA00022475"/>
    </source>
</evidence>
<dbReference type="PANTHER" id="PTHR20963:SF8">
    <property type="entry name" value="MULTIPLE INOSITOL POLYPHOSPHATE PHOSPHATASE 1"/>
    <property type="match status" value="1"/>
</dbReference>
<dbReference type="InterPro" id="IPR000560">
    <property type="entry name" value="His_Pase_clade-2"/>
</dbReference>
<feature type="disulfide bond" evidence="16">
    <location>
        <begin position="84"/>
        <end position="416"/>
    </location>
</feature>
<feature type="disulfide bond" evidence="16">
    <location>
        <begin position="286"/>
        <end position="301"/>
    </location>
</feature>
<comment type="catalytic activity">
    <reaction evidence="15">
        <text>(2R)-2,3-bisphosphoglycerate + H2O = (2R)-2-phosphoglycerate + phosphate</text>
        <dbReference type="Rhea" id="RHEA:27381"/>
        <dbReference type="ChEBI" id="CHEBI:15377"/>
        <dbReference type="ChEBI" id="CHEBI:43474"/>
        <dbReference type="ChEBI" id="CHEBI:58248"/>
        <dbReference type="ChEBI" id="CHEBI:58289"/>
        <dbReference type="EC" id="3.1.3.80"/>
    </reaction>
    <physiologicalReaction direction="left-to-right" evidence="15">
        <dbReference type="Rhea" id="RHEA:27382"/>
    </physiologicalReaction>
</comment>
<evidence type="ECO:0000256" key="13">
    <source>
        <dbReference type="ARBA" id="ARBA00043671"/>
    </source>
</evidence>
<evidence type="ECO:0000256" key="5">
    <source>
        <dbReference type="ARBA" id="ARBA00018097"/>
    </source>
</evidence>
<dbReference type="Pfam" id="PF00328">
    <property type="entry name" value="His_Phos_2"/>
    <property type="match status" value="1"/>
</dbReference>
<dbReference type="OrthoDB" id="6509975at2759"/>
<dbReference type="GO" id="GO:0052745">
    <property type="term" value="F:inositol phosphate phosphatase activity"/>
    <property type="evidence" value="ECO:0007669"/>
    <property type="project" value="TreeGrafter"/>
</dbReference>
<accession>A0A5E4M1B9</accession>
<evidence type="ECO:0000256" key="2">
    <source>
        <dbReference type="ARBA" id="ARBA00008422"/>
    </source>
</evidence>
<evidence type="ECO:0000256" key="14">
    <source>
        <dbReference type="ARBA" id="ARBA00043691"/>
    </source>
</evidence>
<evidence type="ECO:0000256" key="12">
    <source>
        <dbReference type="ARBA" id="ARBA00043668"/>
    </source>
</evidence>
<dbReference type="GO" id="GO:0034417">
    <property type="term" value="F:bisphosphoglycerate 3-phosphatase activity"/>
    <property type="evidence" value="ECO:0007669"/>
    <property type="project" value="UniProtKB-EC"/>
</dbReference>
<dbReference type="EC" id="3.1.3.80" evidence="3"/>
<proteinExistence type="inferred from homology"/>
<evidence type="ECO:0000313" key="18">
    <source>
        <dbReference type="Proteomes" id="UP000325440"/>
    </source>
</evidence>
<dbReference type="CDD" id="cd07061">
    <property type="entry name" value="HP_HAP_like"/>
    <property type="match status" value="1"/>
</dbReference>
<comment type="catalytic activity">
    <reaction evidence="12">
        <text>1D-myo-inositol 1,2,5,6-tetrakisphosphate + H2O = 1D-myo-inositol 1,2,6-trisphosphate + phosphate</text>
        <dbReference type="Rhea" id="RHEA:77119"/>
        <dbReference type="ChEBI" id="CHEBI:15377"/>
        <dbReference type="ChEBI" id="CHEBI:43474"/>
        <dbReference type="ChEBI" id="CHEBI:195535"/>
        <dbReference type="ChEBI" id="CHEBI:195537"/>
        <dbReference type="EC" id="3.1.3.62"/>
    </reaction>
    <physiologicalReaction direction="left-to-right" evidence="12">
        <dbReference type="Rhea" id="RHEA:77120"/>
    </physiologicalReaction>
</comment>
<evidence type="ECO:0000256" key="16">
    <source>
        <dbReference type="PIRSR" id="PIRSR000894-2"/>
    </source>
</evidence>
<keyword evidence="9" id="KW-0472">Membrane</keyword>
<evidence type="ECO:0000256" key="7">
    <source>
        <dbReference type="ARBA" id="ARBA00022729"/>
    </source>
</evidence>
<keyword evidence="18" id="KW-1185">Reference proteome</keyword>
<dbReference type="Proteomes" id="UP000325440">
    <property type="component" value="Unassembled WGS sequence"/>
</dbReference>
<dbReference type="AlphaFoldDB" id="A0A5E4M1B9"/>
<evidence type="ECO:0000256" key="1">
    <source>
        <dbReference type="ARBA" id="ARBA00004236"/>
    </source>
</evidence>
<keyword evidence="16" id="KW-1015">Disulfide bond</keyword>
<comment type="catalytic activity">
    <reaction evidence="13">
        <text>1D-myo-inositol 1,2,4,5,6-pentakisphosphate + H2O = 1D-myo-inositol 1,2,5,6-tetrakisphosphate + phosphate</text>
        <dbReference type="Rhea" id="RHEA:77115"/>
        <dbReference type="ChEBI" id="CHEBI:15377"/>
        <dbReference type="ChEBI" id="CHEBI:43474"/>
        <dbReference type="ChEBI" id="CHEBI:57798"/>
        <dbReference type="ChEBI" id="CHEBI:195535"/>
        <dbReference type="EC" id="3.1.3.62"/>
    </reaction>
    <physiologicalReaction direction="left-to-right" evidence="13">
        <dbReference type="Rhea" id="RHEA:77116"/>
    </physiologicalReaction>
</comment>
<comment type="catalytic activity">
    <reaction evidence="14">
        <text>1D-myo-inositol hexakisphosphate + H2O = 1D-myo-inositol 1,2,4,5,6-pentakisphosphate + phosphate</text>
        <dbReference type="Rhea" id="RHEA:16989"/>
        <dbReference type="ChEBI" id="CHEBI:15377"/>
        <dbReference type="ChEBI" id="CHEBI:43474"/>
        <dbReference type="ChEBI" id="CHEBI:57798"/>
        <dbReference type="ChEBI" id="CHEBI:58130"/>
        <dbReference type="EC" id="3.1.3.62"/>
    </reaction>
    <physiologicalReaction direction="left-to-right" evidence="14">
        <dbReference type="Rhea" id="RHEA:16990"/>
    </physiologicalReaction>
</comment>
<dbReference type="EC" id="3.1.3.62" evidence="4"/>
<keyword evidence="7" id="KW-0732">Signal</keyword>
<dbReference type="InterPro" id="IPR016274">
    <property type="entry name" value="Histidine_acid_Pase_euk"/>
</dbReference>
<reference evidence="17 18" key="1">
    <citation type="submission" date="2019-08" db="EMBL/GenBank/DDBJ databases">
        <authorList>
            <person name="Alioto T."/>
            <person name="Alioto T."/>
            <person name="Gomez Garrido J."/>
        </authorList>
    </citation>
    <scope>NUCLEOTIDE SEQUENCE [LARGE SCALE GENOMIC DNA]</scope>
</reference>
<evidence type="ECO:0000256" key="9">
    <source>
        <dbReference type="ARBA" id="ARBA00023136"/>
    </source>
</evidence>